<evidence type="ECO:0000313" key="8">
    <source>
        <dbReference type="EMBL" id="OGN07330.1"/>
    </source>
</evidence>
<accession>A0A1F8F411</accession>
<reference evidence="8 9" key="1">
    <citation type="journal article" date="2016" name="Nat. Commun.">
        <title>Thousands of microbial genomes shed light on interconnected biogeochemical processes in an aquifer system.</title>
        <authorList>
            <person name="Anantharaman K."/>
            <person name="Brown C.T."/>
            <person name="Hug L.A."/>
            <person name="Sharon I."/>
            <person name="Castelle C.J."/>
            <person name="Probst A.J."/>
            <person name="Thomas B.C."/>
            <person name="Singh A."/>
            <person name="Wilkins M.J."/>
            <person name="Karaoz U."/>
            <person name="Brodie E.L."/>
            <person name="Williams K.H."/>
            <person name="Hubbard S.S."/>
            <person name="Banfield J.F."/>
        </authorList>
    </citation>
    <scope>NUCLEOTIDE SEQUENCE [LARGE SCALE GENOMIC DNA]</scope>
</reference>
<name>A0A1F8F411_9BACT</name>
<dbReference type="EMBL" id="MGJN01000007">
    <property type="protein sequence ID" value="OGN07330.1"/>
    <property type="molecule type" value="Genomic_DNA"/>
</dbReference>
<dbReference type="PANTHER" id="PTHR37820">
    <property type="entry name" value="CELL DIVISION PROTEIN DIVIB"/>
    <property type="match status" value="1"/>
</dbReference>
<dbReference type="AlphaFoldDB" id="A0A1F8F411"/>
<dbReference type="InterPro" id="IPR013685">
    <property type="entry name" value="POTRA_FtsQ_type"/>
</dbReference>
<dbReference type="GO" id="GO:0051301">
    <property type="term" value="P:cell division"/>
    <property type="evidence" value="ECO:0007669"/>
    <property type="project" value="UniProtKB-KW"/>
</dbReference>
<dbReference type="Proteomes" id="UP000176834">
    <property type="component" value="Unassembled WGS sequence"/>
</dbReference>
<proteinExistence type="predicted"/>
<evidence type="ECO:0000256" key="5">
    <source>
        <dbReference type="ARBA" id="ARBA00023306"/>
    </source>
</evidence>
<dbReference type="Pfam" id="PF08478">
    <property type="entry name" value="POTRA_1"/>
    <property type="match status" value="1"/>
</dbReference>
<evidence type="ECO:0000256" key="1">
    <source>
        <dbReference type="ARBA" id="ARBA00022475"/>
    </source>
</evidence>
<comment type="caution">
    <text evidence="8">The sequence shown here is derived from an EMBL/GenBank/DDBJ whole genome shotgun (WGS) entry which is preliminary data.</text>
</comment>
<evidence type="ECO:0000256" key="6">
    <source>
        <dbReference type="SAM" id="Phobius"/>
    </source>
</evidence>
<protein>
    <recommendedName>
        <fullName evidence="7">POTRA domain-containing protein</fullName>
    </recommendedName>
</protein>
<keyword evidence="6" id="KW-0472">Membrane</keyword>
<evidence type="ECO:0000256" key="3">
    <source>
        <dbReference type="ARBA" id="ARBA00022692"/>
    </source>
</evidence>
<sequence length="272" mass="31473">MGQNIYNYNKYGDNLVRKKRRRFFLKLSIIFGGFVTLSGILIYFLFFSNLLQITEQNIEGLKTLKNEDIYSVTDPIINQIALGIAALKPQRNIFFFSNEFTVGKILADFPVVEKVEIKKKYPHKLIVSIKEREPIGVWCFDSLAGGECRYFDKYGIFWGQALKSSGPLFLNVEDERILEFYPKTVETQFKEAFNLISLSFDKISVAIRKIQIPNDSINDFHVYTAKGYYVTFSADSEISKQIESLEIFLADKKEGFAVEYLDARIPGRIYYK</sequence>
<keyword evidence="2" id="KW-0132">Cell division</keyword>
<dbReference type="PANTHER" id="PTHR37820:SF1">
    <property type="entry name" value="CELL DIVISION PROTEIN FTSQ"/>
    <property type="match status" value="1"/>
</dbReference>
<evidence type="ECO:0000259" key="7">
    <source>
        <dbReference type="Pfam" id="PF08478"/>
    </source>
</evidence>
<evidence type="ECO:0000256" key="2">
    <source>
        <dbReference type="ARBA" id="ARBA00022618"/>
    </source>
</evidence>
<organism evidence="8 9">
    <name type="scientific">Candidatus Yanofskybacteria bacterium RIFCSPHIGHO2_02_FULL_38_22b</name>
    <dbReference type="NCBI Taxonomy" id="1802673"/>
    <lineage>
        <taxon>Bacteria</taxon>
        <taxon>Candidatus Yanofskyibacteriota</taxon>
    </lineage>
</organism>
<dbReference type="GO" id="GO:0005886">
    <property type="term" value="C:plasma membrane"/>
    <property type="evidence" value="ECO:0007669"/>
    <property type="project" value="TreeGrafter"/>
</dbReference>
<keyword evidence="5" id="KW-0131">Cell cycle</keyword>
<dbReference type="InterPro" id="IPR050487">
    <property type="entry name" value="FtsQ_DivIB"/>
</dbReference>
<feature type="domain" description="POTRA" evidence="7">
    <location>
        <begin position="84"/>
        <end position="132"/>
    </location>
</feature>
<evidence type="ECO:0000256" key="4">
    <source>
        <dbReference type="ARBA" id="ARBA00022989"/>
    </source>
</evidence>
<keyword evidence="4 6" id="KW-1133">Transmembrane helix</keyword>
<gene>
    <name evidence="8" type="ORF">A3B86_01075</name>
</gene>
<keyword evidence="1" id="KW-1003">Cell membrane</keyword>
<evidence type="ECO:0000313" key="9">
    <source>
        <dbReference type="Proteomes" id="UP000176834"/>
    </source>
</evidence>
<feature type="transmembrane region" description="Helical" evidence="6">
    <location>
        <begin position="23"/>
        <end position="46"/>
    </location>
</feature>
<keyword evidence="3 6" id="KW-0812">Transmembrane</keyword>